<reference evidence="2" key="1">
    <citation type="submission" date="2022-11" db="UniProtKB">
        <authorList>
            <consortium name="WormBaseParasite"/>
        </authorList>
    </citation>
    <scope>IDENTIFICATION</scope>
</reference>
<organism evidence="1 2">
    <name type="scientific">Ditylenchus dipsaci</name>
    <dbReference type="NCBI Taxonomy" id="166011"/>
    <lineage>
        <taxon>Eukaryota</taxon>
        <taxon>Metazoa</taxon>
        <taxon>Ecdysozoa</taxon>
        <taxon>Nematoda</taxon>
        <taxon>Chromadorea</taxon>
        <taxon>Rhabditida</taxon>
        <taxon>Tylenchina</taxon>
        <taxon>Tylenchomorpha</taxon>
        <taxon>Sphaerularioidea</taxon>
        <taxon>Anguinidae</taxon>
        <taxon>Anguininae</taxon>
        <taxon>Ditylenchus</taxon>
    </lineage>
</organism>
<sequence length="133" mass="15162">MSNILKVGKFPEDVVFLFASDANFYPSLRAAIASTQINFNYAYKKIIVYDLGGLAENSQIEAFAEHELFIYCDTSVYFFESNYDDYFSLMESGELFDIQFTKNTNHGIRFATHSSGFFSIFNCRLSFGILALV</sequence>
<evidence type="ECO:0000313" key="2">
    <source>
        <dbReference type="WBParaSite" id="jg10045"/>
    </source>
</evidence>
<dbReference type="WBParaSite" id="jg10045">
    <property type="protein sequence ID" value="jg10045"/>
    <property type="gene ID" value="jg10045"/>
</dbReference>
<evidence type="ECO:0000313" key="1">
    <source>
        <dbReference type="Proteomes" id="UP000887574"/>
    </source>
</evidence>
<dbReference type="AlphaFoldDB" id="A0A915CKX0"/>
<dbReference type="Proteomes" id="UP000887574">
    <property type="component" value="Unplaced"/>
</dbReference>
<accession>A0A915CKX0</accession>
<keyword evidence="1" id="KW-1185">Reference proteome</keyword>
<protein>
    <submittedName>
        <fullName evidence="2">Uncharacterized protein</fullName>
    </submittedName>
</protein>
<proteinExistence type="predicted"/>
<name>A0A915CKX0_9BILA</name>